<dbReference type="PANTHER" id="PTHR32125">
    <property type="entry name" value="2-C-METHYL-D-ERYTHRITOL 4-PHOSPHATE CYTIDYLYLTRANSFERASE, CHLOROPLASTIC"/>
    <property type="match status" value="1"/>
</dbReference>
<evidence type="ECO:0000256" key="3">
    <source>
        <dbReference type="ARBA" id="ARBA00009789"/>
    </source>
</evidence>
<evidence type="ECO:0000256" key="2">
    <source>
        <dbReference type="ARBA" id="ARBA00004787"/>
    </source>
</evidence>
<organism evidence="8 9">
    <name type="scientific">Parasutterella muris</name>
    <dbReference type="NCBI Taxonomy" id="2565572"/>
    <lineage>
        <taxon>Bacteria</taxon>
        <taxon>Pseudomonadati</taxon>
        <taxon>Pseudomonadota</taxon>
        <taxon>Betaproteobacteria</taxon>
        <taxon>Burkholderiales</taxon>
        <taxon>Sutterellaceae</taxon>
        <taxon>Parasutterella</taxon>
    </lineage>
</organism>
<evidence type="ECO:0000256" key="7">
    <source>
        <dbReference type="HAMAP-Rule" id="MF_00108"/>
    </source>
</evidence>
<reference evidence="8 9" key="1">
    <citation type="submission" date="2019-12" db="EMBL/GenBank/DDBJ databases">
        <title>Microbes associate with the intestines of laboratory mice.</title>
        <authorList>
            <person name="Navarre W."/>
            <person name="Wong E."/>
        </authorList>
    </citation>
    <scope>NUCLEOTIDE SEQUENCE [LARGE SCALE GENOMIC DNA]</scope>
    <source>
        <strain evidence="8 9">NM82_D38</strain>
    </source>
</reference>
<evidence type="ECO:0000256" key="5">
    <source>
        <dbReference type="ARBA" id="ARBA00022695"/>
    </source>
</evidence>
<gene>
    <name evidence="7" type="primary">ispD</name>
    <name evidence="8" type="ORF">E5987_11005</name>
</gene>
<dbReference type="NCBIfam" id="TIGR00453">
    <property type="entry name" value="ispD"/>
    <property type="match status" value="1"/>
</dbReference>
<dbReference type="Proteomes" id="UP000472580">
    <property type="component" value="Unassembled WGS sequence"/>
</dbReference>
<evidence type="ECO:0000313" key="8">
    <source>
        <dbReference type="EMBL" id="MVX57715.1"/>
    </source>
</evidence>
<comment type="function">
    <text evidence="7">Catalyzes the formation of 4-diphosphocytidyl-2-C-methyl-D-erythritol from CTP and 2-C-methyl-D-erythritol 4-phosphate (MEP).</text>
</comment>
<feature type="site" description="Transition state stabilizer" evidence="7">
    <location>
        <position position="22"/>
    </location>
</feature>
<dbReference type="GO" id="GO:0050518">
    <property type="term" value="F:2-C-methyl-D-erythritol 4-phosphate cytidylyltransferase activity"/>
    <property type="evidence" value="ECO:0007669"/>
    <property type="project" value="UniProtKB-UniRule"/>
</dbReference>
<dbReference type="EMBL" id="WSRP01000042">
    <property type="protein sequence ID" value="MVX57715.1"/>
    <property type="molecule type" value="Genomic_DNA"/>
</dbReference>
<dbReference type="EC" id="2.7.7.60" evidence="7"/>
<accession>A0A6L6YIY6</accession>
<feature type="site" description="Positions MEP for the nucleophilic attack" evidence="7">
    <location>
        <position position="213"/>
    </location>
</feature>
<dbReference type="CDD" id="cd02516">
    <property type="entry name" value="CDP-ME_synthetase"/>
    <property type="match status" value="1"/>
</dbReference>
<evidence type="ECO:0000256" key="6">
    <source>
        <dbReference type="ARBA" id="ARBA00023229"/>
    </source>
</evidence>
<evidence type="ECO:0000256" key="1">
    <source>
        <dbReference type="ARBA" id="ARBA00001282"/>
    </source>
</evidence>
<dbReference type="OrthoDB" id="9806837at2"/>
<proteinExistence type="inferred from homology"/>
<dbReference type="HAMAP" id="MF_00108">
    <property type="entry name" value="IspD"/>
    <property type="match status" value="1"/>
</dbReference>
<dbReference type="FunFam" id="3.90.550.10:FF:000003">
    <property type="entry name" value="2-C-methyl-D-erythritol 4-phosphate cytidylyltransferase"/>
    <property type="match status" value="1"/>
</dbReference>
<dbReference type="UniPathway" id="UPA00056">
    <property type="reaction ID" value="UER00093"/>
</dbReference>
<dbReference type="InterPro" id="IPR001228">
    <property type="entry name" value="IspD"/>
</dbReference>
<keyword evidence="9" id="KW-1185">Reference proteome</keyword>
<dbReference type="PROSITE" id="PS01295">
    <property type="entry name" value="ISPD"/>
    <property type="match status" value="1"/>
</dbReference>
<evidence type="ECO:0000313" key="9">
    <source>
        <dbReference type="Proteomes" id="UP000472580"/>
    </source>
</evidence>
<dbReference type="GO" id="GO:0019288">
    <property type="term" value="P:isopentenyl diphosphate biosynthetic process, methylerythritol 4-phosphate pathway"/>
    <property type="evidence" value="ECO:0007669"/>
    <property type="project" value="UniProtKB-UniRule"/>
</dbReference>
<comment type="pathway">
    <text evidence="2 7">Isoprenoid biosynthesis; isopentenyl diphosphate biosynthesis via DXP pathway; isopentenyl diphosphate from 1-deoxy-D-xylulose 5-phosphate: step 2/6.</text>
</comment>
<name>A0A6L6YIY6_9BURK</name>
<feature type="site" description="Transition state stabilizer" evidence="7">
    <location>
        <position position="29"/>
    </location>
</feature>
<dbReference type="InterPro" id="IPR050088">
    <property type="entry name" value="IspD/TarI_cytidylyltransf_bact"/>
</dbReference>
<dbReference type="RefSeq" id="WP_160336129.1">
    <property type="nucleotide sequence ID" value="NZ_WSRP01000042.1"/>
</dbReference>
<protein>
    <recommendedName>
        <fullName evidence="7">2-C-methyl-D-erythritol 4-phosphate cytidylyltransferase</fullName>
        <ecNumber evidence="7">2.7.7.60</ecNumber>
    </recommendedName>
    <alternativeName>
        <fullName evidence="7">4-diphosphocytidyl-2C-methyl-D-erythritol synthase</fullName>
    </alternativeName>
    <alternativeName>
        <fullName evidence="7">MEP cytidylyltransferase</fullName>
        <shortName evidence="7">MCT</shortName>
    </alternativeName>
</protein>
<feature type="site" description="Positions MEP for the nucleophilic attack" evidence="7">
    <location>
        <position position="160"/>
    </location>
</feature>
<evidence type="ECO:0000256" key="4">
    <source>
        <dbReference type="ARBA" id="ARBA00022679"/>
    </source>
</evidence>
<keyword evidence="4 7" id="KW-0808">Transferase</keyword>
<dbReference type="InterPro" id="IPR034683">
    <property type="entry name" value="IspD/TarI"/>
</dbReference>
<dbReference type="SUPFAM" id="SSF53448">
    <property type="entry name" value="Nucleotide-diphospho-sugar transferases"/>
    <property type="match status" value="1"/>
</dbReference>
<dbReference type="PANTHER" id="PTHR32125:SF4">
    <property type="entry name" value="2-C-METHYL-D-ERYTHRITOL 4-PHOSPHATE CYTIDYLYLTRANSFERASE, CHLOROPLASTIC"/>
    <property type="match status" value="1"/>
</dbReference>
<dbReference type="Pfam" id="PF01128">
    <property type="entry name" value="IspD"/>
    <property type="match status" value="1"/>
</dbReference>
<dbReference type="AlphaFoldDB" id="A0A6L6YIY6"/>
<dbReference type="Gene3D" id="3.90.550.10">
    <property type="entry name" value="Spore Coat Polysaccharide Biosynthesis Protein SpsA, Chain A"/>
    <property type="match status" value="1"/>
</dbReference>
<comment type="caution">
    <text evidence="8">The sequence shown here is derived from an EMBL/GenBank/DDBJ whole genome shotgun (WGS) entry which is preliminary data.</text>
</comment>
<dbReference type="InterPro" id="IPR029044">
    <property type="entry name" value="Nucleotide-diphossugar_trans"/>
</dbReference>
<comment type="similarity">
    <text evidence="3 7">Belongs to the IspD/TarI cytidylyltransferase family. IspD subfamily.</text>
</comment>
<comment type="catalytic activity">
    <reaction evidence="1 7">
        <text>2-C-methyl-D-erythritol 4-phosphate + CTP + H(+) = 4-CDP-2-C-methyl-D-erythritol + diphosphate</text>
        <dbReference type="Rhea" id="RHEA:13429"/>
        <dbReference type="ChEBI" id="CHEBI:15378"/>
        <dbReference type="ChEBI" id="CHEBI:33019"/>
        <dbReference type="ChEBI" id="CHEBI:37563"/>
        <dbReference type="ChEBI" id="CHEBI:57823"/>
        <dbReference type="ChEBI" id="CHEBI:58262"/>
        <dbReference type="EC" id="2.7.7.60"/>
    </reaction>
</comment>
<keyword evidence="5 7" id="KW-0548">Nucleotidyltransferase</keyword>
<sequence length="236" mass="25083">MNTQEASFRLAAVVVAAGSGTRMGTNFPKQYALIEGKTMLEHSVSALLEEPRIEQLVIVISPSDLIGQQLKFTDPRVKIARVGGASRADSIRNGITYSGLSANDWVLTHDAARPCVKASDVAKLIDYCLKTDEGGILAVPVSDTIKQQNAAGKIGKTIPRDKLWAAQTPQCFKVGPLTKALSNTEAVVTDEASAMEASGFKPALIEGSSTNFKVTRPADLALARAVFRARAAGEDI</sequence>
<keyword evidence="6 7" id="KW-0414">Isoprene biosynthesis</keyword>
<dbReference type="InterPro" id="IPR018294">
    <property type="entry name" value="ISPD_synthase_CS"/>
</dbReference>